<dbReference type="Gene3D" id="3.40.50.720">
    <property type="entry name" value="NAD(P)-binding Rossmann-like Domain"/>
    <property type="match status" value="1"/>
</dbReference>
<dbReference type="InterPro" id="IPR051783">
    <property type="entry name" value="NAD(P)-dependent_oxidoreduct"/>
</dbReference>
<dbReference type="eggNOG" id="COG0702">
    <property type="taxonomic scope" value="Bacteria"/>
</dbReference>
<dbReference type="SUPFAM" id="SSF51735">
    <property type="entry name" value="NAD(P)-binding Rossmann-fold domains"/>
    <property type="match status" value="1"/>
</dbReference>
<gene>
    <name evidence="2" type="ORF">HRUBRA_01472</name>
</gene>
<protein>
    <recommendedName>
        <fullName evidence="1">NAD-dependent epimerase/dehydratase domain-containing protein</fullName>
    </recommendedName>
</protein>
<evidence type="ECO:0000259" key="1">
    <source>
        <dbReference type="Pfam" id="PF01370"/>
    </source>
</evidence>
<sequence length="291" mass="30925">MTLRHRGHPVRALARRPGSAGELAAAGCELLRGDLNDRDALQDLVRDCDYVVHLAGAVRGASYRAFHRVNVEGSRNLFLVLAGQPAPPRLLFYSSLAAREPRLSWYGRSKKAAEDALRETAVATLPWTILRPPAVYGPGDRELLPLLRTMARGVAPLPGAASSRVSLLHVDDAVSATLACLGADGALGGTFPLDDGREGGYSWRDIAETVGGLRARRVRLLSLPRPLLNLVAGANLLSARLLGSAPMLTPSKLRELRHPDWVADNAAIKAATGWQPTIGLSAGLATLPGIG</sequence>
<dbReference type="GO" id="GO:0004029">
    <property type="term" value="F:aldehyde dehydrogenase (NAD+) activity"/>
    <property type="evidence" value="ECO:0007669"/>
    <property type="project" value="TreeGrafter"/>
</dbReference>
<dbReference type="EMBL" id="AUVB01000042">
    <property type="protein sequence ID" value="KGE03967.1"/>
    <property type="molecule type" value="Genomic_DNA"/>
</dbReference>
<dbReference type="AlphaFoldDB" id="A0A095VR77"/>
<dbReference type="InterPro" id="IPR036291">
    <property type="entry name" value="NAD(P)-bd_dom_sf"/>
</dbReference>
<accession>A0A095VR77</accession>
<dbReference type="InterPro" id="IPR001509">
    <property type="entry name" value="Epimerase_deHydtase"/>
</dbReference>
<evidence type="ECO:0000313" key="3">
    <source>
        <dbReference type="Proteomes" id="UP000029640"/>
    </source>
</evidence>
<dbReference type="GO" id="GO:0005737">
    <property type="term" value="C:cytoplasm"/>
    <property type="evidence" value="ECO:0007669"/>
    <property type="project" value="TreeGrafter"/>
</dbReference>
<dbReference type="PANTHER" id="PTHR48079:SF6">
    <property type="entry name" value="NAD(P)-BINDING DOMAIN-CONTAINING PROTEIN-RELATED"/>
    <property type="match status" value="1"/>
</dbReference>
<dbReference type="PATRIC" id="fig|1265313.6.peg.1456"/>
<dbReference type="Proteomes" id="UP000029640">
    <property type="component" value="Unassembled WGS sequence"/>
</dbReference>
<feature type="domain" description="NAD-dependent epimerase/dehydratase" evidence="1">
    <location>
        <begin position="3"/>
        <end position="183"/>
    </location>
</feature>
<reference evidence="2 3" key="1">
    <citation type="journal article" date="2014" name="Genome Announc.">
        <title>Genome Sequence of Gammaproteobacterial Pseudohaliea rubra Type Strain DSM 19751, Isolated from Coastal Seawater of the Mediterranean Sea.</title>
        <authorList>
            <person name="Spring S."/>
            <person name="Fiebig A."/>
            <person name="Riedel T."/>
            <person name="Goker M."/>
            <person name="Klenk H.P."/>
        </authorList>
    </citation>
    <scope>NUCLEOTIDE SEQUENCE [LARGE SCALE GENOMIC DNA]</scope>
    <source>
        <strain evidence="2 3">DSM 19751</strain>
    </source>
</reference>
<evidence type="ECO:0000313" key="2">
    <source>
        <dbReference type="EMBL" id="KGE03967.1"/>
    </source>
</evidence>
<dbReference type="STRING" id="1265313.HRUBRA_01472"/>
<dbReference type="HOGENOM" id="CLU_007383_6_1_6"/>
<proteinExistence type="predicted"/>
<keyword evidence="3" id="KW-1185">Reference proteome</keyword>
<comment type="caution">
    <text evidence="2">The sequence shown here is derived from an EMBL/GenBank/DDBJ whole genome shotgun (WGS) entry which is preliminary data.</text>
</comment>
<dbReference type="Pfam" id="PF01370">
    <property type="entry name" value="Epimerase"/>
    <property type="match status" value="1"/>
</dbReference>
<dbReference type="PANTHER" id="PTHR48079">
    <property type="entry name" value="PROTEIN YEEZ"/>
    <property type="match status" value="1"/>
</dbReference>
<name>A0A095VR77_9GAMM</name>
<organism evidence="2 3">
    <name type="scientific">Pseudohaliea rubra DSM 19751</name>
    <dbReference type="NCBI Taxonomy" id="1265313"/>
    <lineage>
        <taxon>Bacteria</taxon>
        <taxon>Pseudomonadati</taxon>
        <taxon>Pseudomonadota</taxon>
        <taxon>Gammaproteobacteria</taxon>
        <taxon>Cellvibrionales</taxon>
        <taxon>Halieaceae</taxon>
        <taxon>Pseudohaliea</taxon>
    </lineage>
</organism>